<dbReference type="InterPro" id="IPR057739">
    <property type="entry name" value="Glyco_hydro_29_N"/>
</dbReference>
<dbReference type="PANTHER" id="PTHR10030:SF37">
    <property type="entry name" value="ALPHA-L-FUCOSIDASE-RELATED"/>
    <property type="match status" value="1"/>
</dbReference>
<evidence type="ECO:0000256" key="3">
    <source>
        <dbReference type="ARBA" id="ARBA00012662"/>
    </source>
</evidence>
<comment type="function">
    <text evidence="1">Alpha-L-fucosidase is responsible for hydrolyzing the alpha-1,6-linked fucose joined to the reducing-end N-acetylglucosamine of the carbohydrate moieties of glycoproteins.</text>
</comment>
<reference evidence="13" key="1">
    <citation type="submission" date="2015-09" db="EMBL/GenBank/DDBJ databases">
        <title>Scylla olivacea transcriptome.</title>
        <authorList>
            <person name="Ikhwanuddin M."/>
        </authorList>
    </citation>
    <scope>NUCLEOTIDE SEQUENCE</scope>
</reference>
<dbReference type="PANTHER" id="PTHR10030">
    <property type="entry name" value="ALPHA-L-FUCOSIDASE"/>
    <property type="match status" value="1"/>
</dbReference>
<evidence type="ECO:0000256" key="1">
    <source>
        <dbReference type="ARBA" id="ARBA00004071"/>
    </source>
</evidence>
<keyword evidence="7" id="KW-0326">Glycosidase</keyword>
<dbReference type="PRINTS" id="PR00741">
    <property type="entry name" value="GLHYDRLASE29"/>
</dbReference>
<dbReference type="Pfam" id="PF16757">
    <property type="entry name" value="Fucosidase_C"/>
    <property type="match status" value="1"/>
</dbReference>
<feature type="domain" description="Alpha-L-fucosidase C-terminal" evidence="12">
    <location>
        <begin position="438"/>
        <end position="524"/>
    </location>
</feature>
<comment type="similarity">
    <text evidence="2">Belongs to the glycosyl hydrolase 29 family.</text>
</comment>
<protein>
    <recommendedName>
        <fullName evidence="8">Putative alpha-L-fucosidase</fullName>
        <ecNumber evidence="3">3.2.1.51</ecNumber>
    </recommendedName>
    <alternativeName>
        <fullName evidence="9">Alpha-L-fucoside fucohydrolase</fullName>
    </alternativeName>
</protein>
<dbReference type="GO" id="GO:0006004">
    <property type="term" value="P:fucose metabolic process"/>
    <property type="evidence" value="ECO:0007669"/>
    <property type="project" value="InterPro"/>
</dbReference>
<dbReference type="EMBL" id="GDRN01066575">
    <property type="protein sequence ID" value="JAI64510.1"/>
    <property type="molecule type" value="Transcribed_RNA"/>
</dbReference>
<dbReference type="GO" id="GO:0016139">
    <property type="term" value="P:glycoside catabolic process"/>
    <property type="evidence" value="ECO:0007669"/>
    <property type="project" value="TreeGrafter"/>
</dbReference>
<evidence type="ECO:0000259" key="11">
    <source>
        <dbReference type="Pfam" id="PF01120"/>
    </source>
</evidence>
<evidence type="ECO:0000256" key="8">
    <source>
        <dbReference type="ARBA" id="ARBA00074133"/>
    </source>
</evidence>
<dbReference type="InterPro" id="IPR016286">
    <property type="entry name" value="FUC_metazoa-typ"/>
</dbReference>
<dbReference type="InterPro" id="IPR031919">
    <property type="entry name" value="Fucosidase_C"/>
</dbReference>
<dbReference type="InterPro" id="IPR013780">
    <property type="entry name" value="Glyco_hydro_b"/>
</dbReference>
<dbReference type="Gene3D" id="2.60.40.1180">
    <property type="entry name" value="Golgi alpha-mannosidase II"/>
    <property type="match status" value="1"/>
</dbReference>
<evidence type="ECO:0000256" key="6">
    <source>
        <dbReference type="ARBA" id="ARBA00023180"/>
    </source>
</evidence>
<evidence type="ECO:0000256" key="2">
    <source>
        <dbReference type="ARBA" id="ARBA00007951"/>
    </source>
</evidence>
<sequence length="529" mass="60302">MGSMNAMLLLFVLAGVASETFIEPLEVRALRWIRWAAAVDKSMRLMQQNLVPILNKTCVLHCSDKMLVAGVKVERTAKIKCPGDSWNGIDGSFGEYEPTWESLDSRPLPDWYDGAKIGVFLHWGVFSVPSFGSEWFWMYWQDHSSSYVDFMNKNFRPDFTYQDFAPMFTAEFYNPEDWASLFNASGARYIVLTSKHHEGFTNWPSSYSWNWNSKDVGPKRDLLGDLANAIKKKAPHIHFGLYHSLYEWFNPLYLKDKAASFHTNNFVVGKTLMELYELVNNYEPEILWSDGDWEAPDWYWNSTAFLSWLFNDSPVKDTVVVNDRWGKGIPCHHGSYYTCADRYNPGVLQNHKWENAMTIDKSSWGYRREAKVSDYLTIHELLTTLAQTISCGGNLLVNVGPTHDGRIPPIMEERLRQMGFWLDVNGDSVYDSVPWKHQNDSMTAGVWYTSKGDVVYSMVLTWPEKNELTLGSVVTTNTTVISMLGHASRPAPLPFHPLGSSGVVVTFPPMSEVTGQWVWVLAITGVNPI</sequence>
<keyword evidence="4 10" id="KW-0732">Signal</keyword>
<evidence type="ECO:0000256" key="9">
    <source>
        <dbReference type="ARBA" id="ARBA00081661"/>
    </source>
</evidence>
<dbReference type="InterPro" id="IPR000933">
    <property type="entry name" value="Glyco_hydro_29"/>
</dbReference>
<keyword evidence="5" id="KW-0378">Hydrolase</keyword>
<dbReference type="GO" id="GO:0004560">
    <property type="term" value="F:alpha-L-fucosidase activity"/>
    <property type="evidence" value="ECO:0007669"/>
    <property type="project" value="UniProtKB-EC"/>
</dbReference>
<dbReference type="Gene3D" id="3.20.20.80">
    <property type="entry name" value="Glycosidases"/>
    <property type="match status" value="1"/>
</dbReference>
<dbReference type="FunFam" id="3.20.20.80:FF:000027">
    <property type="entry name" value="Alpha-L-fucosidase"/>
    <property type="match status" value="1"/>
</dbReference>
<evidence type="ECO:0000256" key="10">
    <source>
        <dbReference type="SAM" id="SignalP"/>
    </source>
</evidence>
<dbReference type="EC" id="3.2.1.51" evidence="3"/>
<evidence type="ECO:0000256" key="4">
    <source>
        <dbReference type="ARBA" id="ARBA00022729"/>
    </source>
</evidence>
<evidence type="ECO:0000259" key="12">
    <source>
        <dbReference type="Pfam" id="PF16757"/>
    </source>
</evidence>
<feature type="domain" description="Glycoside hydrolase family 29 N-terminal" evidence="11">
    <location>
        <begin position="95"/>
        <end position="427"/>
    </location>
</feature>
<organism evidence="13">
    <name type="scientific">Scylla olivacea</name>
    <name type="common">Orange mud crab</name>
    <name type="synonym">Cancer olivacea</name>
    <dbReference type="NCBI Taxonomy" id="85551"/>
    <lineage>
        <taxon>Eukaryota</taxon>
        <taxon>Metazoa</taxon>
        <taxon>Ecdysozoa</taxon>
        <taxon>Arthropoda</taxon>
        <taxon>Crustacea</taxon>
        <taxon>Multicrustacea</taxon>
        <taxon>Malacostraca</taxon>
        <taxon>Eumalacostraca</taxon>
        <taxon>Eucarida</taxon>
        <taxon>Decapoda</taxon>
        <taxon>Pleocyemata</taxon>
        <taxon>Brachyura</taxon>
        <taxon>Eubrachyura</taxon>
        <taxon>Portunoidea</taxon>
        <taxon>Portunidae</taxon>
        <taxon>Portuninae</taxon>
        <taxon>Scylla</taxon>
    </lineage>
</organism>
<name>A0A0P4W7A5_SCYOL</name>
<evidence type="ECO:0000313" key="13">
    <source>
        <dbReference type="EMBL" id="JAI64510.1"/>
    </source>
</evidence>
<keyword evidence="6" id="KW-0325">Glycoprotein</keyword>
<dbReference type="GO" id="GO:0005764">
    <property type="term" value="C:lysosome"/>
    <property type="evidence" value="ECO:0007669"/>
    <property type="project" value="TreeGrafter"/>
</dbReference>
<accession>A0A0P4W7A5</accession>
<dbReference type="InterPro" id="IPR017853">
    <property type="entry name" value="GH"/>
</dbReference>
<proteinExistence type="inferred from homology"/>
<dbReference type="SMART" id="SM00812">
    <property type="entry name" value="Alpha_L_fucos"/>
    <property type="match status" value="1"/>
</dbReference>
<feature type="signal peptide" evidence="10">
    <location>
        <begin position="1"/>
        <end position="18"/>
    </location>
</feature>
<dbReference type="AlphaFoldDB" id="A0A0P4W7A5"/>
<evidence type="ECO:0000256" key="7">
    <source>
        <dbReference type="ARBA" id="ARBA00023295"/>
    </source>
</evidence>
<evidence type="ECO:0000256" key="5">
    <source>
        <dbReference type="ARBA" id="ARBA00022801"/>
    </source>
</evidence>
<dbReference type="SUPFAM" id="SSF51445">
    <property type="entry name" value="(Trans)glycosidases"/>
    <property type="match status" value="1"/>
</dbReference>
<feature type="chain" id="PRO_5025404741" description="Putative alpha-L-fucosidase" evidence="10">
    <location>
        <begin position="19"/>
        <end position="529"/>
    </location>
</feature>
<dbReference type="Pfam" id="PF01120">
    <property type="entry name" value="Alpha_L_fucos"/>
    <property type="match status" value="1"/>
</dbReference>